<name>A0A2T0SML9_9BACT</name>
<feature type="domain" description="POTRA" evidence="4">
    <location>
        <begin position="40"/>
        <end position="122"/>
    </location>
</feature>
<dbReference type="Gene3D" id="3.10.20.310">
    <property type="entry name" value="membrane protein fhac"/>
    <property type="match status" value="1"/>
</dbReference>
<evidence type="ECO:0000313" key="6">
    <source>
        <dbReference type="Proteomes" id="UP000238375"/>
    </source>
</evidence>
<dbReference type="GO" id="GO:0019867">
    <property type="term" value="C:outer membrane"/>
    <property type="evidence" value="ECO:0007669"/>
    <property type="project" value="InterPro"/>
</dbReference>
<gene>
    <name evidence="5" type="ORF">CLV58_11647</name>
</gene>
<comment type="subcellular location">
    <subcellularLocation>
        <location evidence="1">Membrane</location>
    </subcellularLocation>
</comment>
<dbReference type="Pfam" id="PF01103">
    <property type="entry name" value="Omp85"/>
    <property type="match status" value="1"/>
</dbReference>
<evidence type="ECO:0000256" key="1">
    <source>
        <dbReference type="ARBA" id="ARBA00004370"/>
    </source>
</evidence>
<reference evidence="5 6" key="1">
    <citation type="submission" date="2018-03" db="EMBL/GenBank/DDBJ databases">
        <title>Genomic Encyclopedia of Archaeal and Bacterial Type Strains, Phase II (KMG-II): from individual species to whole genera.</title>
        <authorList>
            <person name="Goeker M."/>
        </authorList>
    </citation>
    <scope>NUCLEOTIDE SEQUENCE [LARGE SCALE GENOMIC DNA]</scope>
    <source>
        <strain evidence="5 6">DSM 28354</strain>
    </source>
</reference>
<protein>
    <submittedName>
        <fullName evidence="5">Surface antigen-like variable number repeat protein</fullName>
    </submittedName>
</protein>
<sequence length="483" mass="55605">MTYSWILGPSSLLLLLLSLTRSVSAAVSDTTAVVDSSRSVVIRSVTLVGNVKTRDRIIYREMTLHPGDTVRLSDLRGRLTWDRRNINNTNLFITVDLVTQQTNPVDTAQLPQLDLTVQLKERWYLIAYPVFDIADRNLNEWWYDRGRDLRRTIYGGRLSYRNVTGSNDRLQVEVIRGFWQRTVVSYARPYIDKAQRIGLRVDMAYQTNNDIPYTTLADKWLYVRADQTLRTRLWGTLILTNRHGLYHYHSVEMRYNRNTVADTVARLNPNYFLDGRTEQHYSSLAYSYRYDRRDNVAYPLRGTLFNGYVGASGLLPADDFRFLDLTASVSRYWPMGKKVYGAANLRARTTWPNRQPYANLRGIGSSSDNVRGYELYVIDGQQSVVARSSLRYQLFDTVKQLNWLKIRQFNTLPIAAYITAFADAGYVGSTVAEQYQSRLANQLLIGTGLSFDLVTYYNLVLRFSGAINRQGNTGFYINLAQEF</sequence>
<proteinExistence type="predicted"/>
<dbReference type="EMBL" id="PVTE01000016">
    <property type="protein sequence ID" value="PRY34654.1"/>
    <property type="molecule type" value="Genomic_DNA"/>
</dbReference>
<dbReference type="InterPro" id="IPR000184">
    <property type="entry name" value="Bac_surfAg_D15"/>
</dbReference>
<keyword evidence="3" id="KW-0732">Signal</keyword>
<accession>A0A2T0SML9</accession>
<evidence type="ECO:0000259" key="4">
    <source>
        <dbReference type="PROSITE" id="PS51779"/>
    </source>
</evidence>
<evidence type="ECO:0000256" key="2">
    <source>
        <dbReference type="ARBA" id="ARBA00023136"/>
    </source>
</evidence>
<dbReference type="PROSITE" id="PS51779">
    <property type="entry name" value="POTRA"/>
    <property type="match status" value="1"/>
</dbReference>
<evidence type="ECO:0000256" key="3">
    <source>
        <dbReference type="SAM" id="SignalP"/>
    </source>
</evidence>
<feature type="chain" id="PRO_5015499801" evidence="3">
    <location>
        <begin position="26"/>
        <end position="483"/>
    </location>
</feature>
<dbReference type="RefSeq" id="WP_106139267.1">
    <property type="nucleotide sequence ID" value="NZ_PVTE01000016.1"/>
</dbReference>
<dbReference type="AlphaFoldDB" id="A0A2T0SML9"/>
<feature type="signal peptide" evidence="3">
    <location>
        <begin position="1"/>
        <end position="25"/>
    </location>
</feature>
<dbReference type="InterPro" id="IPR034746">
    <property type="entry name" value="POTRA"/>
</dbReference>
<dbReference type="Proteomes" id="UP000238375">
    <property type="component" value="Unassembled WGS sequence"/>
</dbReference>
<dbReference type="OrthoDB" id="9768717at2"/>
<keyword evidence="2" id="KW-0472">Membrane</keyword>
<evidence type="ECO:0000313" key="5">
    <source>
        <dbReference type="EMBL" id="PRY34654.1"/>
    </source>
</evidence>
<comment type="caution">
    <text evidence="5">The sequence shown here is derived from an EMBL/GenBank/DDBJ whole genome shotgun (WGS) entry which is preliminary data.</text>
</comment>
<organism evidence="5 6">
    <name type="scientific">Spirosoma oryzae</name>
    <dbReference type="NCBI Taxonomy" id="1469603"/>
    <lineage>
        <taxon>Bacteria</taxon>
        <taxon>Pseudomonadati</taxon>
        <taxon>Bacteroidota</taxon>
        <taxon>Cytophagia</taxon>
        <taxon>Cytophagales</taxon>
        <taxon>Cytophagaceae</taxon>
        <taxon>Spirosoma</taxon>
    </lineage>
</organism>
<dbReference type="Gene3D" id="2.40.160.50">
    <property type="entry name" value="membrane protein fhac: a member of the omp85/tpsb transporter family"/>
    <property type="match status" value="1"/>
</dbReference>
<keyword evidence="6" id="KW-1185">Reference proteome</keyword>